<evidence type="ECO:0000256" key="1">
    <source>
        <dbReference type="ARBA" id="ARBA00005801"/>
    </source>
</evidence>
<comment type="caution">
    <text evidence="4">The sequence shown here is derived from an EMBL/GenBank/DDBJ whole genome shotgun (WGS) entry which is preliminary data.</text>
</comment>
<feature type="transmembrane region" description="Helical" evidence="2">
    <location>
        <begin position="179"/>
        <end position="202"/>
    </location>
</feature>
<dbReference type="Proteomes" id="UP001400965">
    <property type="component" value="Unassembled WGS sequence"/>
</dbReference>
<gene>
    <name evidence="4" type="ORF">GCM10008917_22310</name>
</gene>
<feature type="transmembrane region" description="Helical" evidence="2">
    <location>
        <begin position="148"/>
        <end position="167"/>
    </location>
</feature>
<proteinExistence type="inferred from homology"/>
<feature type="transmembrane region" description="Helical" evidence="2">
    <location>
        <begin position="32"/>
        <end position="50"/>
    </location>
</feature>
<evidence type="ECO:0000313" key="4">
    <source>
        <dbReference type="EMBL" id="GAA0865315.1"/>
    </source>
</evidence>
<keyword evidence="2" id="KW-0812">Transmembrane</keyword>
<feature type="transmembrane region" description="Helical" evidence="2">
    <location>
        <begin position="79"/>
        <end position="98"/>
    </location>
</feature>
<evidence type="ECO:0000256" key="2">
    <source>
        <dbReference type="SAM" id="Phobius"/>
    </source>
</evidence>
<dbReference type="Gene3D" id="1.20.120.1220">
    <property type="match status" value="1"/>
</dbReference>
<feature type="transmembrane region" description="Helical" evidence="2">
    <location>
        <begin position="57"/>
        <end position="73"/>
    </location>
</feature>
<evidence type="ECO:0000313" key="5">
    <source>
        <dbReference type="Proteomes" id="UP001400965"/>
    </source>
</evidence>
<comment type="similarity">
    <text evidence="1">Belongs to the peptidase A24 family.</text>
</comment>
<keyword evidence="5" id="KW-1185">Reference proteome</keyword>
<dbReference type="Pfam" id="PF01478">
    <property type="entry name" value="Peptidase_A24"/>
    <property type="match status" value="1"/>
</dbReference>
<sequence>MIKIILLSFLMVQLIQFSIKELFEIKIDEDKFAKILYIITPIIILALYVKLGLNEEFFRYSLLVCFLVVISIIDYYTMYIYDITIISGIIIQGIILLLAKNNIIYHILGLAFGFIIPYIMVKLTKGVGSGDIGVYTLCCFCVGIEKSIYMMPISFIIASIYGVYLLLFKNKSKNSYMPFAPCIFLATTFVMLSQQNFIFNILNF</sequence>
<feature type="domain" description="Prepilin type IV endopeptidase peptidase" evidence="3">
    <location>
        <begin position="62"/>
        <end position="163"/>
    </location>
</feature>
<dbReference type="PANTHER" id="PTHR30487:SF0">
    <property type="entry name" value="PREPILIN LEADER PEPTIDASE_N-METHYLTRANSFERASE-RELATED"/>
    <property type="match status" value="1"/>
</dbReference>
<keyword evidence="2" id="KW-1133">Transmembrane helix</keyword>
<dbReference type="InterPro" id="IPR000045">
    <property type="entry name" value="Prepilin_IV_endopep_pep"/>
</dbReference>
<feature type="transmembrane region" description="Helical" evidence="2">
    <location>
        <begin position="103"/>
        <end position="121"/>
    </location>
</feature>
<keyword evidence="2" id="KW-0472">Membrane</keyword>
<dbReference type="InterPro" id="IPR050882">
    <property type="entry name" value="Prepilin_peptidase/N-MTase"/>
</dbReference>
<protein>
    <submittedName>
        <fullName evidence="4">A24 family peptidase</fullName>
    </submittedName>
</protein>
<reference evidence="4 5" key="1">
    <citation type="journal article" date="2019" name="Int. J. Syst. Evol. Microbiol.">
        <title>The Global Catalogue of Microorganisms (GCM) 10K type strain sequencing project: providing services to taxonomists for standard genome sequencing and annotation.</title>
        <authorList>
            <consortium name="The Broad Institute Genomics Platform"/>
            <consortium name="The Broad Institute Genome Sequencing Center for Infectious Disease"/>
            <person name="Wu L."/>
            <person name="Ma J."/>
        </authorList>
    </citation>
    <scope>NUCLEOTIDE SEQUENCE [LARGE SCALE GENOMIC DNA]</scope>
    <source>
        <strain evidence="4 5">JCM 6486</strain>
    </source>
</reference>
<organism evidence="4 5">
    <name type="scientific">Paraclostridium tenue</name>
    <dbReference type="NCBI Taxonomy" id="1737"/>
    <lineage>
        <taxon>Bacteria</taxon>
        <taxon>Bacillati</taxon>
        <taxon>Bacillota</taxon>
        <taxon>Clostridia</taxon>
        <taxon>Peptostreptococcales</taxon>
        <taxon>Peptostreptococcaceae</taxon>
        <taxon>Paraclostridium</taxon>
    </lineage>
</organism>
<accession>A0ABN1M8H5</accession>
<evidence type="ECO:0000259" key="3">
    <source>
        <dbReference type="Pfam" id="PF01478"/>
    </source>
</evidence>
<name>A0ABN1M8H5_9FIRM</name>
<dbReference type="EMBL" id="BAAACP010000014">
    <property type="protein sequence ID" value="GAA0865315.1"/>
    <property type="molecule type" value="Genomic_DNA"/>
</dbReference>
<dbReference type="PANTHER" id="PTHR30487">
    <property type="entry name" value="TYPE 4 PREPILIN-LIKE PROTEINS LEADER PEPTIDE-PROCESSING ENZYME"/>
    <property type="match status" value="1"/>
</dbReference>
<dbReference type="RefSeq" id="WP_346045990.1">
    <property type="nucleotide sequence ID" value="NZ_BAAACP010000014.1"/>
</dbReference>